<evidence type="ECO:0000256" key="4">
    <source>
        <dbReference type="ARBA" id="ARBA00022692"/>
    </source>
</evidence>
<evidence type="ECO:0000313" key="12">
    <source>
        <dbReference type="Proteomes" id="UP000654370"/>
    </source>
</evidence>
<feature type="transmembrane region" description="Helical" evidence="9">
    <location>
        <begin position="217"/>
        <end position="238"/>
    </location>
</feature>
<evidence type="ECO:0000256" key="8">
    <source>
        <dbReference type="SAM" id="MobiDB-lite"/>
    </source>
</evidence>
<dbReference type="Gene3D" id="1.20.1740.10">
    <property type="entry name" value="Amino acid/polyamine transporter I"/>
    <property type="match status" value="1"/>
</dbReference>
<dbReference type="GO" id="GO:0005774">
    <property type="term" value="C:vacuolar membrane"/>
    <property type="evidence" value="ECO:0007669"/>
    <property type="project" value="TreeGrafter"/>
</dbReference>
<keyword evidence="7 9" id="KW-0472">Membrane</keyword>
<keyword evidence="5" id="KW-0029">Amino-acid transport</keyword>
<feature type="transmembrane region" description="Helical" evidence="9">
    <location>
        <begin position="254"/>
        <end position="277"/>
    </location>
</feature>
<keyword evidence="6 9" id="KW-1133">Transmembrane helix</keyword>
<keyword evidence="3" id="KW-0813">Transport</keyword>
<dbReference type="EMBL" id="JAEPQZ010000004">
    <property type="protein sequence ID" value="KAG2182472.1"/>
    <property type="molecule type" value="Genomic_DNA"/>
</dbReference>
<protein>
    <recommendedName>
        <fullName evidence="10">Amino acid transporter transmembrane domain-containing protein</fullName>
    </recommendedName>
</protein>
<dbReference type="Proteomes" id="UP000654370">
    <property type="component" value="Unassembled WGS sequence"/>
</dbReference>
<dbReference type="AlphaFoldDB" id="A0A8H7PY26"/>
<evidence type="ECO:0000256" key="6">
    <source>
        <dbReference type="ARBA" id="ARBA00022989"/>
    </source>
</evidence>
<evidence type="ECO:0000256" key="2">
    <source>
        <dbReference type="ARBA" id="ARBA00008066"/>
    </source>
</evidence>
<feature type="transmembrane region" description="Helical" evidence="9">
    <location>
        <begin position="342"/>
        <end position="362"/>
    </location>
</feature>
<name>A0A8H7PY26_MORIS</name>
<feature type="transmembrane region" description="Helical" evidence="9">
    <location>
        <begin position="156"/>
        <end position="174"/>
    </location>
</feature>
<feature type="transmembrane region" description="Helical" evidence="9">
    <location>
        <begin position="44"/>
        <end position="63"/>
    </location>
</feature>
<keyword evidence="4 9" id="KW-0812">Transmembrane</keyword>
<evidence type="ECO:0000256" key="3">
    <source>
        <dbReference type="ARBA" id="ARBA00022448"/>
    </source>
</evidence>
<evidence type="ECO:0000259" key="10">
    <source>
        <dbReference type="Pfam" id="PF01490"/>
    </source>
</evidence>
<keyword evidence="12" id="KW-1185">Reference proteome</keyword>
<accession>A0A8H7PY26</accession>
<feature type="transmembrane region" description="Helical" evidence="9">
    <location>
        <begin position="186"/>
        <end position="205"/>
    </location>
</feature>
<evidence type="ECO:0000256" key="7">
    <source>
        <dbReference type="ARBA" id="ARBA00023136"/>
    </source>
</evidence>
<feature type="transmembrane region" description="Helical" evidence="9">
    <location>
        <begin position="401"/>
        <end position="419"/>
    </location>
</feature>
<gene>
    <name evidence="11" type="ORF">INT43_007402</name>
</gene>
<sequence length="434" mass="47198">MKDSIKSTPPSPIQELDVTSDASSFDDVNDPSKPRPNGGSLWQAYVNVVCIVAGTGVLSLPYALKQGGWIGILIIFLAWFMSMTSGNILVKCCYAAGPKRLYSYKAIGDAAFGPIGGWIIFFFNFIILIGASMLFFVLIGGNLHSLLAGTSGELTMPLWVIIPGICVAIPFVFIKSMKEISFTSAIGALATFTVVLIVLISSLQYRPSGPIYHDNVIWNQFPIALSSIAFSFAGNMVYPNIEHSMKNPKQWNKAVYLGLSSCAIMYFLSAIPGYYIYGTTAQSPIYNNLTNRGAQMAAQVIITIHVLLAVPILITSLALDIEGMFNITVDRMGKTGEFLARASIRITIMVAVCVVAIYVPYFGDLLSLIGSFSNCLLIFTFPVMCYLKLTGIRNKRVHELAWYALTVLMGIVGLIFGTIDSVKALIADFQGDAN</sequence>
<dbReference type="PANTHER" id="PTHR22950:SF692">
    <property type="entry name" value="TRANSMEMBRANE AMINO ACID TRANSPORTER FAMILY PROTEIN"/>
    <property type="match status" value="1"/>
</dbReference>
<evidence type="ECO:0000256" key="9">
    <source>
        <dbReference type="SAM" id="Phobius"/>
    </source>
</evidence>
<comment type="similarity">
    <text evidence="2">Belongs to the amino acid/polyamine transporter 2 family.</text>
</comment>
<dbReference type="PANTHER" id="PTHR22950">
    <property type="entry name" value="AMINO ACID TRANSPORTER"/>
    <property type="match status" value="1"/>
</dbReference>
<comment type="caution">
    <text evidence="11">The sequence shown here is derived from an EMBL/GenBank/DDBJ whole genome shotgun (WGS) entry which is preliminary data.</text>
</comment>
<dbReference type="GO" id="GO:0015179">
    <property type="term" value="F:L-amino acid transmembrane transporter activity"/>
    <property type="evidence" value="ECO:0007669"/>
    <property type="project" value="TreeGrafter"/>
</dbReference>
<proteinExistence type="inferred from homology"/>
<feature type="transmembrane region" description="Helical" evidence="9">
    <location>
        <begin position="368"/>
        <end position="389"/>
    </location>
</feature>
<feature type="transmembrane region" description="Helical" evidence="9">
    <location>
        <begin position="297"/>
        <end position="321"/>
    </location>
</feature>
<feature type="domain" description="Amino acid transporter transmembrane" evidence="10">
    <location>
        <begin position="38"/>
        <end position="419"/>
    </location>
</feature>
<dbReference type="Pfam" id="PF01490">
    <property type="entry name" value="Aa_trans"/>
    <property type="match status" value="1"/>
</dbReference>
<evidence type="ECO:0000256" key="5">
    <source>
        <dbReference type="ARBA" id="ARBA00022970"/>
    </source>
</evidence>
<evidence type="ECO:0000313" key="11">
    <source>
        <dbReference type="EMBL" id="KAG2182472.1"/>
    </source>
</evidence>
<evidence type="ECO:0000256" key="1">
    <source>
        <dbReference type="ARBA" id="ARBA00004141"/>
    </source>
</evidence>
<feature type="transmembrane region" description="Helical" evidence="9">
    <location>
        <begin position="69"/>
        <end position="90"/>
    </location>
</feature>
<comment type="subcellular location">
    <subcellularLocation>
        <location evidence="1">Membrane</location>
        <topology evidence="1">Multi-pass membrane protein</topology>
    </subcellularLocation>
</comment>
<reference evidence="11" key="1">
    <citation type="submission" date="2020-12" db="EMBL/GenBank/DDBJ databases">
        <title>Metabolic potential, ecology and presence of endohyphal bacteria is reflected in genomic diversity of Mucoromycotina.</title>
        <authorList>
            <person name="Muszewska A."/>
            <person name="Okrasinska A."/>
            <person name="Steczkiewicz K."/>
            <person name="Drgas O."/>
            <person name="Orlowska M."/>
            <person name="Perlinska-Lenart U."/>
            <person name="Aleksandrzak-Piekarczyk T."/>
            <person name="Szatraj K."/>
            <person name="Zielenkiewicz U."/>
            <person name="Pilsyk S."/>
            <person name="Malc E."/>
            <person name="Mieczkowski P."/>
            <person name="Kruszewska J.S."/>
            <person name="Biernat P."/>
            <person name="Pawlowska J."/>
        </authorList>
    </citation>
    <scope>NUCLEOTIDE SEQUENCE</scope>
    <source>
        <strain evidence="11">WA0000067209</strain>
    </source>
</reference>
<feature type="transmembrane region" description="Helical" evidence="9">
    <location>
        <begin position="111"/>
        <end position="136"/>
    </location>
</feature>
<dbReference type="OrthoDB" id="40134at2759"/>
<feature type="region of interest" description="Disordered" evidence="8">
    <location>
        <begin position="1"/>
        <end position="36"/>
    </location>
</feature>
<dbReference type="InterPro" id="IPR013057">
    <property type="entry name" value="AA_transpt_TM"/>
</dbReference>
<organism evidence="11 12">
    <name type="scientific">Mortierella isabellina</name>
    <name type="common">Filamentous fungus</name>
    <name type="synonym">Umbelopsis isabellina</name>
    <dbReference type="NCBI Taxonomy" id="91625"/>
    <lineage>
        <taxon>Eukaryota</taxon>
        <taxon>Fungi</taxon>
        <taxon>Fungi incertae sedis</taxon>
        <taxon>Mucoromycota</taxon>
        <taxon>Mucoromycotina</taxon>
        <taxon>Umbelopsidomycetes</taxon>
        <taxon>Umbelopsidales</taxon>
        <taxon>Umbelopsidaceae</taxon>
        <taxon>Umbelopsis</taxon>
    </lineage>
</organism>